<evidence type="ECO:0000256" key="1">
    <source>
        <dbReference type="SAM" id="MobiDB-lite"/>
    </source>
</evidence>
<dbReference type="Proteomes" id="UP001427805">
    <property type="component" value="Unassembled WGS sequence"/>
</dbReference>
<feature type="region of interest" description="Disordered" evidence="1">
    <location>
        <begin position="62"/>
        <end position="112"/>
    </location>
</feature>
<feature type="compositionally biased region" description="Basic and acidic residues" evidence="1">
    <location>
        <begin position="100"/>
        <end position="112"/>
    </location>
</feature>
<accession>A0ABV0BFZ9</accession>
<evidence type="ECO:0000313" key="2">
    <source>
        <dbReference type="EMBL" id="MEN3749776.1"/>
    </source>
</evidence>
<protein>
    <recommendedName>
        <fullName evidence="4">J domain-containing protein</fullName>
    </recommendedName>
</protein>
<organism evidence="2 3">
    <name type="scientific">Sphingomonas rustica</name>
    <dbReference type="NCBI Taxonomy" id="3103142"/>
    <lineage>
        <taxon>Bacteria</taxon>
        <taxon>Pseudomonadati</taxon>
        <taxon>Pseudomonadota</taxon>
        <taxon>Alphaproteobacteria</taxon>
        <taxon>Sphingomonadales</taxon>
        <taxon>Sphingomonadaceae</taxon>
        <taxon>Sphingomonas</taxon>
    </lineage>
</organism>
<evidence type="ECO:0008006" key="4">
    <source>
        <dbReference type="Google" id="ProtNLM"/>
    </source>
</evidence>
<reference evidence="2 3" key="1">
    <citation type="submission" date="2024-05" db="EMBL/GenBank/DDBJ databases">
        <title>Sphingomonas sp. HF-S3 16S ribosomal RNA gene Genome sequencing and assembly.</title>
        <authorList>
            <person name="Lee H."/>
        </authorList>
    </citation>
    <scope>NUCLEOTIDE SEQUENCE [LARGE SCALE GENOMIC DNA]</scope>
    <source>
        <strain evidence="2 3">HF-S3</strain>
    </source>
</reference>
<gene>
    <name evidence="2" type="ORF">TPR58_21570</name>
</gene>
<proteinExistence type="predicted"/>
<evidence type="ECO:0000313" key="3">
    <source>
        <dbReference type="Proteomes" id="UP001427805"/>
    </source>
</evidence>
<feature type="compositionally biased region" description="Pro residues" evidence="1">
    <location>
        <begin position="249"/>
        <end position="265"/>
    </location>
</feature>
<dbReference type="EMBL" id="JBDIZK010000017">
    <property type="protein sequence ID" value="MEN3749776.1"/>
    <property type="molecule type" value="Genomic_DNA"/>
</dbReference>
<feature type="compositionally biased region" description="Acidic residues" evidence="1">
    <location>
        <begin position="62"/>
        <end position="74"/>
    </location>
</feature>
<keyword evidence="3" id="KW-1185">Reference proteome</keyword>
<sequence>MTWRHPCWAELGIEPTSDKRAIRVAYTRKLKTIDPESDPQAFIALREAYEHAQQQAEWVDLADEDEDDEGEGDDASSPALYDEDDGTGYAYSPVTGARVPIDDSRPDPDAPWRTLHELLLPDGNRRQPPFDEAWHCELGEAVDAALADPRLEQVGFLADADRWFAETLARSWPASGSVLLRVAKVFGWYHPDDAQLRTTPAIDFINARLRDADSAPDRGTAHLTGDGPPPAAERFEQEWADTPAVPAGEPAPTPPPPSPPSPKSPWAPISPADADAAAEALSALLAQRERTNVSWPSPRQKEAMLTHWQTIISDPRMDDISFYGDADRWFARQLAHAIPWSDPLIIPAAEFFGWMASDGTIRQDWSDNELTRRYRTLKFMGEIEQRSHPLNPAWRDLVTPDRSKTRSRVPKSEVRELLMLVRRDYPDLEGCFDSKRLDYWERVREVNRVSGGRGSTLAGWIVPILLIVFLVIRAMTSSPAGDATPSPVVKIWPGEAVLADKGADMNHALKGYDDALTWSAIQSKNPALAKAMNALWDADRKKKTTQSDFRIDVSELLDQWSRDGRHHAPFEVLSDETRLTLETAKRLGAQDLQQCSDFFSGDLKLPNAIVSEFAPRRYALYARRLLSTGDYRKQAATPKSMERTSFSLPDDVVTTAIRRAGLSRERFFAALTFKGSATDQCTGRIALMETVLELPRKQSEALLRVM</sequence>
<name>A0ABV0BFZ9_9SPHN</name>
<feature type="region of interest" description="Disordered" evidence="1">
    <location>
        <begin position="213"/>
        <end position="270"/>
    </location>
</feature>
<comment type="caution">
    <text evidence="2">The sequence shown here is derived from an EMBL/GenBank/DDBJ whole genome shotgun (WGS) entry which is preliminary data.</text>
</comment>